<dbReference type="AlphaFoldDB" id="A0A232GIQ3"/>
<proteinExistence type="predicted"/>
<comment type="caution">
    <text evidence="1">The sequence shown here is derived from an EMBL/GenBank/DDBJ whole genome shotgun (WGS) entry which is preliminary data.</text>
</comment>
<evidence type="ECO:0000313" key="1">
    <source>
        <dbReference type="EMBL" id="PCM59145.1"/>
    </source>
</evidence>
<name>A0A232GIQ3_9ENTR</name>
<protein>
    <submittedName>
        <fullName evidence="1">Uncharacterized protein</fullName>
    </submittedName>
</protein>
<accession>A0A232GIQ3</accession>
<dbReference type="KEGG" id="kqu:AVR78_04480"/>
<sequence>MDLSELDMIPPPAAILLRLSSQLTGCPFEFFILSRNNQHPLTERASSECFKRIVTATAGKT</sequence>
<dbReference type="Proteomes" id="UP000217648">
    <property type="component" value="Unassembled WGS sequence"/>
</dbReference>
<gene>
    <name evidence="1" type="ORF">CP911_23875</name>
</gene>
<organism evidence="1 2">
    <name type="scientific">Klebsiella quasipneumoniae</name>
    <dbReference type="NCBI Taxonomy" id="1463165"/>
    <lineage>
        <taxon>Bacteria</taxon>
        <taxon>Pseudomonadati</taxon>
        <taxon>Pseudomonadota</taxon>
        <taxon>Gammaproteobacteria</taxon>
        <taxon>Enterobacterales</taxon>
        <taxon>Enterobacteriaceae</taxon>
        <taxon>Klebsiella/Raoultella group</taxon>
        <taxon>Klebsiella</taxon>
        <taxon>Klebsiella pneumoniae complex</taxon>
    </lineage>
</organism>
<evidence type="ECO:0000313" key="2">
    <source>
        <dbReference type="Proteomes" id="UP000217648"/>
    </source>
</evidence>
<reference evidence="1 2" key="1">
    <citation type="submission" date="2017-09" db="EMBL/GenBank/DDBJ databases">
        <title>Mdr eskape-Ghana.</title>
        <authorList>
            <person name="Agyepong N."/>
            <person name="Janice J."/>
            <person name="Samuelsen O."/>
            <person name="Owusu-Ofori A."/>
            <person name="Sundsfjord A."/>
            <person name="Essack S."/>
            <person name="Pedersen T."/>
        </authorList>
    </citation>
    <scope>NUCLEOTIDE SEQUENCE [LARGE SCALE GENOMIC DNA]</scope>
    <source>
        <strain evidence="1 2">46</strain>
    </source>
</reference>
<dbReference type="EMBL" id="NXHG01000019">
    <property type="protein sequence ID" value="PCM59145.1"/>
    <property type="molecule type" value="Genomic_DNA"/>
</dbReference>